<accession>A0AAV4EXE7</accession>
<gene>
    <name evidence="2" type="ORF">ElyMa_000210100</name>
</gene>
<sequence>MKFCAILADETTDVSCVSQFAVTLRYISAENKPVEKFLKFVDVCDRTASGLSAVLIDELNAIGGPDIKNKLIAQTYDGAAVMSGSSSGVQAIIKESFPHAHYVHCYAHQVNLILKKLTAHILPVRLFFANLSGFASYFSVSPKQSDKLRLPAQSDRHQTLSTGYGCATLFWLAQHRQALIKDQGFTACGTIMDYLVCRFCSLDHPVTSDHLAASFGYFNKETTAWDEILRQREDFPYQLLPHIIPAGKVVGYTNNVPGLANEIPVLVAMGDTQCAMRAVLSSPQDAVVNISTSIQLGFAVSKTKKAKIAEMSPPCISFCPYFDDQELALFAGLNGGNVFHCFAESVAQWVYDLGKILTTDDYCSVSCYSLPMEFTKTN</sequence>
<name>A0AAV4EXE7_9GAST</name>
<reference evidence="2 3" key="1">
    <citation type="journal article" date="2021" name="Elife">
        <title>Chloroplast acquisition without the gene transfer in kleptoplastic sea slugs, Plakobranchus ocellatus.</title>
        <authorList>
            <person name="Maeda T."/>
            <person name="Takahashi S."/>
            <person name="Yoshida T."/>
            <person name="Shimamura S."/>
            <person name="Takaki Y."/>
            <person name="Nagai Y."/>
            <person name="Toyoda A."/>
            <person name="Suzuki Y."/>
            <person name="Arimoto A."/>
            <person name="Ishii H."/>
            <person name="Satoh N."/>
            <person name="Nishiyama T."/>
            <person name="Hasebe M."/>
            <person name="Maruyama T."/>
            <person name="Minagawa J."/>
            <person name="Obokata J."/>
            <person name="Shigenobu S."/>
        </authorList>
    </citation>
    <scope>NUCLEOTIDE SEQUENCE [LARGE SCALE GENOMIC DNA]</scope>
</reference>
<dbReference type="Proteomes" id="UP000762676">
    <property type="component" value="Unassembled WGS sequence"/>
</dbReference>
<evidence type="ECO:0000313" key="2">
    <source>
        <dbReference type="EMBL" id="GFR65729.1"/>
    </source>
</evidence>
<dbReference type="InterPro" id="IPR018484">
    <property type="entry name" value="FGGY_N"/>
</dbReference>
<keyword evidence="3" id="KW-1185">Reference proteome</keyword>
<evidence type="ECO:0000313" key="3">
    <source>
        <dbReference type="Proteomes" id="UP000762676"/>
    </source>
</evidence>
<dbReference type="InterPro" id="IPR043129">
    <property type="entry name" value="ATPase_NBD"/>
</dbReference>
<dbReference type="SUPFAM" id="SSF53067">
    <property type="entry name" value="Actin-like ATPase domain"/>
    <property type="match status" value="1"/>
</dbReference>
<dbReference type="Pfam" id="PF00370">
    <property type="entry name" value="FGGY_N"/>
    <property type="match status" value="1"/>
</dbReference>
<dbReference type="PANTHER" id="PTHR45749:SF28">
    <property type="entry name" value="ZINC FINGER MYM-TYPE PROTEIN 1-LIKE-RELATED"/>
    <property type="match status" value="1"/>
</dbReference>
<dbReference type="GO" id="GO:0016301">
    <property type="term" value="F:kinase activity"/>
    <property type="evidence" value="ECO:0007669"/>
    <property type="project" value="InterPro"/>
</dbReference>
<dbReference type="EMBL" id="BMAT01000403">
    <property type="protein sequence ID" value="GFR65729.1"/>
    <property type="molecule type" value="Genomic_DNA"/>
</dbReference>
<organism evidence="2 3">
    <name type="scientific">Elysia marginata</name>
    <dbReference type="NCBI Taxonomy" id="1093978"/>
    <lineage>
        <taxon>Eukaryota</taxon>
        <taxon>Metazoa</taxon>
        <taxon>Spiralia</taxon>
        <taxon>Lophotrochozoa</taxon>
        <taxon>Mollusca</taxon>
        <taxon>Gastropoda</taxon>
        <taxon>Heterobranchia</taxon>
        <taxon>Euthyneura</taxon>
        <taxon>Panpulmonata</taxon>
        <taxon>Sacoglossa</taxon>
        <taxon>Placobranchoidea</taxon>
        <taxon>Plakobranchidae</taxon>
        <taxon>Elysia</taxon>
    </lineage>
</organism>
<dbReference type="Gene3D" id="3.30.420.40">
    <property type="match status" value="1"/>
</dbReference>
<feature type="domain" description="Carbohydrate kinase FGGY N-terminal" evidence="1">
    <location>
        <begin position="156"/>
        <end position="275"/>
    </location>
</feature>
<protein>
    <submittedName>
        <fullName evidence="2">Sedoheptulokinase</fullName>
    </submittedName>
</protein>
<proteinExistence type="predicted"/>
<evidence type="ECO:0000259" key="1">
    <source>
        <dbReference type="Pfam" id="PF00370"/>
    </source>
</evidence>
<dbReference type="AlphaFoldDB" id="A0AAV4EXE7"/>
<dbReference type="PANTHER" id="PTHR45749">
    <property type="match status" value="1"/>
</dbReference>
<dbReference type="GO" id="GO:0005975">
    <property type="term" value="P:carbohydrate metabolic process"/>
    <property type="evidence" value="ECO:0007669"/>
    <property type="project" value="InterPro"/>
</dbReference>
<comment type="caution">
    <text evidence="2">The sequence shown here is derived from an EMBL/GenBank/DDBJ whole genome shotgun (WGS) entry which is preliminary data.</text>
</comment>